<reference evidence="2 3" key="1">
    <citation type="submission" date="2021-05" db="EMBL/GenBank/DDBJ databases">
        <title>Genome Assembly of Synthetic Allotetraploid Brassica napus Reveals Homoeologous Exchanges between Subgenomes.</title>
        <authorList>
            <person name="Davis J.T."/>
        </authorList>
    </citation>
    <scope>NUCLEOTIDE SEQUENCE [LARGE SCALE GENOMIC DNA]</scope>
    <source>
        <strain evidence="3">cv. Da-Ae</strain>
        <tissue evidence="2">Seedling</tissue>
    </source>
</reference>
<dbReference type="EMBL" id="JAGKQM010000018">
    <property type="protein sequence ID" value="KAH0865927.1"/>
    <property type="molecule type" value="Genomic_DNA"/>
</dbReference>
<dbReference type="Gene3D" id="3.30.70.670">
    <property type="entry name" value="Formiminotransferase, C-terminal subdomain"/>
    <property type="match status" value="1"/>
</dbReference>
<dbReference type="InterPro" id="IPR012886">
    <property type="entry name" value="Formiminotransferase_N"/>
</dbReference>
<proteinExistence type="predicted"/>
<dbReference type="Pfam" id="PF07837">
    <property type="entry name" value="FTCD_N"/>
    <property type="match status" value="1"/>
</dbReference>
<dbReference type="PANTHER" id="PTHR12234">
    <property type="entry name" value="FORMIMINOTRANSFERASE-CYCLODEAMINASE"/>
    <property type="match status" value="1"/>
</dbReference>
<comment type="caution">
    <text evidence="2">The sequence shown here is derived from an EMBL/GenBank/DDBJ whole genome shotgun (WGS) entry which is preliminary data.</text>
</comment>
<evidence type="ECO:0000259" key="1">
    <source>
        <dbReference type="SMART" id="SM01222"/>
    </source>
</evidence>
<evidence type="ECO:0000313" key="3">
    <source>
        <dbReference type="Proteomes" id="UP000824890"/>
    </source>
</evidence>
<feature type="domain" description="Formiminotransferase N-terminal subdomain" evidence="1">
    <location>
        <begin position="184"/>
        <end position="377"/>
    </location>
</feature>
<dbReference type="PANTHER" id="PTHR12234:SF1">
    <property type="entry name" value="FORMIMINOTRANSFERASE N-TERMINAL SUBDOMAIN-CONTAINING PROTEIN"/>
    <property type="match status" value="1"/>
</dbReference>
<evidence type="ECO:0000313" key="2">
    <source>
        <dbReference type="EMBL" id="KAH0865927.1"/>
    </source>
</evidence>
<dbReference type="InterPro" id="IPR037070">
    <property type="entry name" value="Formiminotransferase_C_sf"/>
</dbReference>
<dbReference type="Gene3D" id="3.30.990.10">
    <property type="entry name" value="Formiminotransferase, N-terminal subdomain"/>
    <property type="match status" value="1"/>
</dbReference>
<organism evidence="2 3">
    <name type="scientific">Brassica napus</name>
    <name type="common">Rape</name>
    <dbReference type="NCBI Taxonomy" id="3708"/>
    <lineage>
        <taxon>Eukaryota</taxon>
        <taxon>Viridiplantae</taxon>
        <taxon>Streptophyta</taxon>
        <taxon>Embryophyta</taxon>
        <taxon>Tracheophyta</taxon>
        <taxon>Spermatophyta</taxon>
        <taxon>Magnoliopsida</taxon>
        <taxon>eudicotyledons</taxon>
        <taxon>Gunneridae</taxon>
        <taxon>Pentapetalae</taxon>
        <taxon>rosids</taxon>
        <taxon>malvids</taxon>
        <taxon>Brassicales</taxon>
        <taxon>Brassicaceae</taxon>
        <taxon>Brassiceae</taxon>
        <taxon>Brassica</taxon>
    </lineage>
</organism>
<sequence>MAIFCFLVDQRKQVRGRKPAAGLCSRCGGGAVVADMKTSTRFCGVPFYRKAWKAIVYIFDCILRLEETHIQQGFDEGYEAGLASGREDARHLGLKLGFETGELLGFYKGCSSLWNSPALLAHLSPQLHKHLHDFQALLDKFPLLDPEDESKDEIKDSLRVKFNIICASLGVPKKQLEEMWRREMLGCCKVYISEARNKTALEAIEIAAKHYFPPAAIVNKFEDAAYGRVGYTLVSALADAGSSSSPLKSAVFAMVKTALDAINLESHCGSHPRLGVVDHICFHPLYETSIDQVSSVATSLARDIGSILRVPTYLYGAAHEEHCTLDSIRRKLGYFKANREGHEWAGGLELEVVPVKPDAGPQEVSKAKGVVAVGACGWVSNYNVPVMSTDLKAVTRMARKASERGGGLAWVQTMALVHGEGVIEVACNLLNPSIVGGDEVQGLIERLGREEGLIVGKGYYTDYTADQIAQRYKELLIV</sequence>
<dbReference type="SUPFAM" id="SSF55116">
    <property type="entry name" value="Formiminotransferase domain of formiminotransferase-cyclodeaminase"/>
    <property type="match status" value="1"/>
</dbReference>
<protein>
    <recommendedName>
        <fullName evidence="1">Formiminotransferase N-terminal subdomain domain-containing protein</fullName>
    </recommendedName>
</protein>
<name>A0ABQ7YCP3_BRANA</name>
<dbReference type="SMART" id="SM01222">
    <property type="entry name" value="FTCD_N"/>
    <property type="match status" value="1"/>
</dbReference>
<dbReference type="InterPro" id="IPR022384">
    <property type="entry name" value="FormiminoTrfase_cat_dom_sf"/>
</dbReference>
<keyword evidence="3" id="KW-1185">Reference proteome</keyword>
<dbReference type="InterPro" id="IPR051623">
    <property type="entry name" value="FTCD"/>
</dbReference>
<dbReference type="Proteomes" id="UP000824890">
    <property type="component" value="Unassembled WGS sequence"/>
</dbReference>
<dbReference type="InterPro" id="IPR037064">
    <property type="entry name" value="Formiminotransferase_N_sf"/>
</dbReference>
<accession>A0ABQ7YCP3</accession>
<gene>
    <name evidence="2" type="ORF">HID58_083138</name>
</gene>